<organism evidence="1 2">
    <name type="scientific">Anaerococcus tetradius ATCC 35098</name>
    <dbReference type="NCBI Taxonomy" id="525255"/>
    <lineage>
        <taxon>Bacteria</taxon>
        <taxon>Bacillati</taxon>
        <taxon>Bacillota</taxon>
        <taxon>Tissierellia</taxon>
        <taxon>Tissierellales</taxon>
        <taxon>Peptoniphilaceae</taxon>
        <taxon>Anaerococcus</taxon>
    </lineage>
</organism>
<evidence type="ECO:0000313" key="1">
    <source>
        <dbReference type="EMBL" id="EEI82311.1"/>
    </source>
</evidence>
<dbReference type="RefSeq" id="WP_004837788.1">
    <property type="nucleotide sequence ID" value="NZ_GG666308.1"/>
</dbReference>
<name>C2CJC7_9FIRM</name>
<dbReference type="AlphaFoldDB" id="C2CJC7"/>
<accession>C2CJC7</accession>
<reference evidence="1 2" key="1">
    <citation type="submission" date="2009-01" db="EMBL/GenBank/DDBJ databases">
        <authorList>
            <person name="Qin X."/>
            <person name="Bachman B."/>
            <person name="Battles P."/>
            <person name="Bell A."/>
            <person name="Bess C."/>
            <person name="Bickham C."/>
            <person name="Chaboub L."/>
            <person name="Chen D."/>
            <person name="Coyle M."/>
            <person name="Deiros D.R."/>
            <person name="Dinh H."/>
            <person name="Forbes L."/>
            <person name="Fowler G."/>
            <person name="Francisco L."/>
            <person name="Fu Q."/>
            <person name="Gubbala S."/>
            <person name="Hale W."/>
            <person name="Han Y."/>
            <person name="Hemphill L."/>
            <person name="Highlander S.K."/>
            <person name="Hirani K."/>
            <person name="Hogues M."/>
            <person name="Jackson L."/>
            <person name="Jakkamsetti A."/>
            <person name="Javaid M."/>
            <person name="Jiang H."/>
            <person name="Korchina V."/>
            <person name="Kovar C."/>
            <person name="Lara F."/>
            <person name="Lee S."/>
            <person name="Mata R."/>
            <person name="Mathew T."/>
            <person name="Moen C."/>
            <person name="Morales K."/>
            <person name="Munidasa M."/>
            <person name="Nazareth L."/>
            <person name="Ngo R."/>
            <person name="Nguyen L."/>
            <person name="Okwuonu G."/>
            <person name="Ongeri F."/>
            <person name="Patil S."/>
            <person name="Petrosino J."/>
            <person name="Pham C."/>
            <person name="Pham P."/>
            <person name="Pu L.-L."/>
            <person name="Puazo M."/>
            <person name="Raj R."/>
            <person name="Reid J."/>
            <person name="Rouhana J."/>
            <person name="Saada N."/>
            <person name="Shang Y."/>
            <person name="Simmons D."/>
            <person name="Thornton R."/>
            <person name="Warren J."/>
            <person name="Weissenberger G."/>
            <person name="Zhang J."/>
            <person name="Zhang L."/>
            <person name="Zhou C."/>
            <person name="Zhu D."/>
            <person name="Muzny D."/>
            <person name="Worley K."/>
            <person name="Gibbs R."/>
        </authorList>
    </citation>
    <scope>NUCLEOTIDE SEQUENCE [LARGE SCALE GENOMIC DNA]</scope>
    <source>
        <strain evidence="1 2">ATCC 35098</strain>
    </source>
</reference>
<protein>
    <submittedName>
        <fullName evidence="1">Uncharacterized protein</fullName>
    </submittedName>
</protein>
<gene>
    <name evidence="1" type="ORF">HMPREF0077_1587</name>
</gene>
<dbReference type="eggNOG" id="ENOG502Z8G1">
    <property type="taxonomic scope" value="Bacteria"/>
</dbReference>
<dbReference type="EMBL" id="ACGC01000108">
    <property type="protein sequence ID" value="EEI82311.1"/>
    <property type="molecule type" value="Genomic_DNA"/>
</dbReference>
<sequence length="490" mass="55732">MEISSEKNNEIAILLDFGISEDGYEFDSNIQMAMKYAEFEMSEIVSKLDENENTLKKLTPECDKTDYILAAASGAICGLMDIFLVGKAGESAIGNITDKWFENRTMDFAKLCGWDYKNNESLSSAIKYLERKFKIPYDQTGAGDAARQVFDLNPRNHHFKSLGHNPSLLGLFFSILDQFANTSHFVSEGELISLQEADDNFVLQGGNITAKLFCGFINWLGHLISDMSGSSTSKGRGMGIPSPLLTWTNDIIVIKRKLNISNAKFDKAINELALTIYKQGYDLRFEAAKAVPVIVNELLVRMVYSIRRLVRYFMDDQNRDRSFALMWDLCEPFSNASVKRMLTVAHGTFCLLDAGDALIQGFIQGTGTFRIDQFLMRLNIVGLGRFTISLYGEADRWIKRYHAQKKNFSLRQEKIIISDYIDGLKILSEVYDDKDIILFTQDLKESDMYIEAFEKSVLLAEKRNVPKNQILRNKADIDSYFKEGNNYENK</sequence>
<dbReference type="Proteomes" id="UP000003744">
    <property type="component" value="Unassembled WGS sequence"/>
</dbReference>
<proteinExistence type="predicted"/>
<comment type="caution">
    <text evidence="1">The sequence shown here is derived from an EMBL/GenBank/DDBJ whole genome shotgun (WGS) entry which is preliminary data.</text>
</comment>
<evidence type="ECO:0000313" key="2">
    <source>
        <dbReference type="Proteomes" id="UP000003744"/>
    </source>
</evidence>
<dbReference type="HOGENOM" id="CLU_044437_0_0_9"/>